<dbReference type="EMBL" id="JARQWQ010000014">
    <property type="protein sequence ID" value="KAK2567589.1"/>
    <property type="molecule type" value="Genomic_DNA"/>
</dbReference>
<protein>
    <recommendedName>
        <fullName evidence="3">Apoptosis regulatory protein Siva</fullName>
    </recommendedName>
</protein>
<name>A0AAD9VAW3_ACRCE</name>
<keyword evidence="2" id="KW-1185">Reference proteome</keyword>
<dbReference type="AlphaFoldDB" id="A0AAD9VAW3"/>
<evidence type="ECO:0000313" key="2">
    <source>
        <dbReference type="Proteomes" id="UP001249851"/>
    </source>
</evidence>
<evidence type="ECO:0000313" key="1">
    <source>
        <dbReference type="EMBL" id="KAK2567589.1"/>
    </source>
</evidence>
<gene>
    <name evidence="1" type="ORF">P5673_008428</name>
</gene>
<reference evidence="1" key="2">
    <citation type="journal article" date="2023" name="Science">
        <title>Genomic signatures of disease resistance in endangered staghorn corals.</title>
        <authorList>
            <person name="Vollmer S.V."/>
            <person name="Selwyn J.D."/>
            <person name="Despard B.A."/>
            <person name="Roesel C.L."/>
        </authorList>
    </citation>
    <scope>NUCLEOTIDE SEQUENCE</scope>
    <source>
        <strain evidence="1">K2</strain>
    </source>
</reference>
<accession>A0AAD9VAW3</accession>
<comment type="caution">
    <text evidence="1">The sequence shown here is derived from an EMBL/GenBank/DDBJ whole genome shotgun (WGS) entry which is preliminary data.</text>
</comment>
<reference evidence="1" key="1">
    <citation type="journal article" date="2023" name="G3 (Bethesda)">
        <title>Whole genome assembly and annotation of the endangered Caribbean coral Acropora cervicornis.</title>
        <authorList>
            <person name="Selwyn J.D."/>
            <person name="Vollmer S.V."/>
        </authorList>
    </citation>
    <scope>NUCLEOTIDE SEQUENCE</scope>
    <source>
        <strain evidence="1">K2</strain>
    </source>
</reference>
<sequence length="107" mass="12665">MPKRSFPFDETPRLQLKTHIYVSHIEKEEIYARTLELMHEASVRLQKDKEEIKRNVPVEQEFKCRSCVQVKSEVPVACSFCEKNSCANCSRYDERFERCFCLGCSEH</sequence>
<evidence type="ECO:0008006" key="3">
    <source>
        <dbReference type="Google" id="ProtNLM"/>
    </source>
</evidence>
<proteinExistence type="predicted"/>
<dbReference type="Proteomes" id="UP001249851">
    <property type="component" value="Unassembled WGS sequence"/>
</dbReference>
<organism evidence="1 2">
    <name type="scientific">Acropora cervicornis</name>
    <name type="common">Staghorn coral</name>
    <dbReference type="NCBI Taxonomy" id="6130"/>
    <lineage>
        <taxon>Eukaryota</taxon>
        <taxon>Metazoa</taxon>
        <taxon>Cnidaria</taxon>
        <taxon>Anthozoa</taxon>
        <taxon>Hexacorallia</taxon>
        <taxon>Scleractinia</taxon>
        <taxon>Astrocoeniina</taxon>
        <taxon>Acroporidae</taxon>
        <taxon>Acropora</taxon>
    </lineage>
</organism>